<keyword evidence="9 13" id="KW-0067">ATP-binding</keyword>
<keyword evidence="6 13" id="KW-0479">Metal-binding</keyword>
<comment type="similarity">
    <text evidence="2 13">Belongs to the class-I aminoacyl-tRNA synthetase family.</text>
</comment>
<organism evidence="15">
    <name type="scientific">Ammonifex degensii</name>
    <dbReference type="NCBI Taxonomy" id="42838"/>
    <lineage>
        <taxon>Bacteria</taxon>
        <taxon>Bacillati</taxon>
        <taxon>Bacillota</taxon>
        <taxon>Clostridia</taxon>
        <taxon>Thermoanaerobacterales</taxon>
        <taxon>Thermoanaerobacteraceae</taxon>
        <taxon>Ammonifex</taxon>
    </lineage>
</organism>
<dbReference type="AlphaFoldDB" id="A0A7C2HUG0"/>
<protein>
    <recommendedName>
        <fullName evidence="13">Cysteine--tRNA ligase</fullName>
        <ecNumber evidence="13">6.1.1.16</ecNumber>
    </recommendedName>
    <alternativeName>
        <fullName evidence="13">Cysteinyl-tRNA synthetase</fullName>
        <shortName evidence="13">CysRS</shortName>
    </alternativeName>
</protein>
<evidence type="ECO:0000256" key="12">
    <source>
        <dbReference type="ARBA" id="ARBA00047398"/>
    </source>
</evidence>
<evidence type="ECO:0000256" key="5">
    <source>
        <dbReference type="ARBA" id="ARBA00022598"/>
    </source>
</evidence>
<keyword evidence="8 13" id="KW-0862">Zinc</keyword>
<feature type="binding site" evidence="13">
    <location>
        <position position="233"/>
    </location>
    <ligand>
        <name>Zn(2+)</name>
        <dbReference type="ChEBI" id="CHEBI:29105"/>
    </ligand>
</feature>
<dbReference type="InterPro" id="IPR015273">
    <property type="entry name" value="Cys-tRNA-synt_Ia_DALR"/>
</dbReference>
<dbReference type="FunFam" id="3.40.50.620:FF:000009">
    <property type="entry name" value="Cysteine--tRNA ligase"/>
    <property type="match status" value="1"/>
</dbReference>
<dbReference type="Pfam" id="PF01406">
    <property type="entry name" value="tRNA-synt_1e"/>
    <property type="match status" value="1"/>
</dbReference>
<dbReference type="GO" id="GO:0005829">
    <property type="term" value="C:cytosol"/>
    <property type="evidence" value="ECO:0007669"/>
    <property type="project" value="TreeGrafter"/>
</dbReference>
<dbReference type="GO" id="GO:0008270">
    <property type="term" value="F:zinc ion binding"/>
    <property type="evidence" value="ECO:0007669"/>
    <property type="project" value="UniProtKB-UniRule"/>
</dbReference>
<gene>
    <name evidence="13" type="primary">cysS</name>
    <name evidence="15" type="ORF">ENQ34_02170</name>
</gene>
<evidence type="ECO:0000256" key="1">
    <source>
        <dbReference type="ARBA" id="ARBA00004496"/>
    </source>
</evidence>
<dbReference type="SMART" id="SM00840">
    <property type="entry name" value="DALR_2"/>
    <property type="match status" value="1"/>
</dbReference>
<feature type="binding site" evidence="13">
    <location>
        <position position="208"/>
    </location>
    <ligand>
        <name>Zn(2+)</name>
        <dbReference type="ChEBI" id="CHEBI:29105"/>
    </ligand>
</feature>
<dbReference type="PANTHER" id="PTHR10890">
    <property type="entry name" value="CYSTEINYL-TRNA SYNTHETASE"/>
    <property type="match status" value="1"/>
</dbReference>
<feature type="short sequence motif" description="'HIGH' region" evidence="13">
    <location>
        <begin position="30"/>
        <end position="40"/>
    </location>
</feature>
<keyword evidence="4 13" id="KW-0963">Cytoplasm</keyword>
<comment type="subunit">
    <text evidence="3 13">Monomer.</text>
</comment>
<accession>A0A7C2HUG0</accession>
<evidence type="ECO:0000256" key="9">
    <source>
        <dbReference type="ARBA" id="ARBA00022840"/>
    </source>
</evidence>
<dbReference type="PRINTS" id="PR00983">
    <property type="entry name" value="TRNASYNTHCYS"/>
</dbReference>
<dbReference type="InterPro" id="IPR009080">
    <property type="entry name" value="tRNAsynth_Ia_anticodon-bd"/>
</dbReference>
<comment type="subcellular location">
    <subcellularLocation>
        <location evidence="1 13">Cytoplasm</location>
    </subcellularLocation>
</comment>
<feature type="binding site" evidence="13">
    <location>
        <position position="237"/>
    </location>
    <ligand>
        <name>Zn(2+)</name>
        <dbReference type="ChEBI" id="CHEBI:29105"/>
    </ligand>
</feature>
<dbReference type="GO" id="GO:0006423">
    <property type="term" value="P:cysteinyl-tRNA aminoacylation"/>
    <property type="evidence" value="ECO:0007669"/>
    <property type="project" value="UniProtKB-UniRule"/>
</dbReference>
<name>A0A7C2HUG0_9THEO</name>
<evidence type="ECO:0000256" key="10">
    <source>
        <dbReference type="ARBA" id="ARBA00022917"/>
    </source>
</evidence>
<dbReference type="InterPro" id="IPR015803">
    <property type="entry name" value="Cys-tRNA-ligase"/>
</dbReference>
<evidence type="ECO:0000256" key="8">
    <source>
        <dbReference type="ARBA" id="ARBA00022833"/>
    </source>
</evidence>
<dbReference type="InterPro" id="IPR014729">
    <property type="entry name" value="Rossmann-like_a/b/a_fold"/>
</dbReference>
<comment type="catalytic activity">
    <reaction evidence="12 13">
        <text>tRNA(Cys) + L-cysteine + ATP = L-cysteinyl-tRNA(Cys) + AMP + diphosphate</text>
        <dbReference type="Rhea" id="RHEA:17773"/>
        <dbReference type="Rhea" id="RHEA-COMP:9661"/>
        <dbReference type="Rhea" id="RHEA-COMP:9679"/>
        <dbReference type="ChEBI" id="CHEBI:30616"/>
        <dbReference type="ChEBI" id="CHEBI:33019"/>
        <dbReference type="ChEBI" id="CHEBI:35235"/>
        <dbReference type="ChEBI" id="CHEBI:78442"/>
        <dbReference type="ChEBI" id="CHEBI:78517"/>
        <dbReference type="ChEBI" id="CHEBI:456215"/>
        <dbReference type="EC" id="6.1.1.16"/>
    </reaction>
</comment>
<evidence type="ECO:0000256" key="3">
    <source>
        <dbReference type="ARBA" id="ARBA00011245"/>
    </source>
</evidence>
<keyword evidence="7 13" id="KW-0547">Nucleotide-binding</keyword>
<evidence type="ECO:0000256" key="7">
    <source>
        <dbReference type="ARBA" id="ARBA00022741"/>
    </source>
</evidence>
<dbReference type="GO" id="GO:0005524">
    <property type="term" value="F:ATP binding"/>
    <property type="evidence" value="ECO:0007669"/>
    <property type="project" value="UniProtKB-UniRule"/>
</dbReference>
<evidence type="ECO:0000256" key="13">
    <source>
        <dbReference type="HAMAP-Rule" id="MF_00041"/>
    </source>
</evidence>
<dbReference type="SUPFAM" id="SSF52374">
    <property type="entry name" value="Nucleotidylyl transferase"/>
    <property type="match status" value="1"/>
</dbReference>
<keyword evidence="10 13" id="KW-0648">Protein biosynthesis</keyword>
<sequence>MVVVYNTLTKRKEEFRTREPGRVQMYVCGPTTYNYIHLGNARALVVFDTIRRYLEYRGFKVFFVQNFTDVDDKIINRAAEEGMSPQALAAKYVAAYFEDADRLNVRRADVHPKVSEHIPEIIALISTLLEKGFAYVADGDVYFAVRRFPGYGKLSGRQLDDLLAGARVEPGVHKRDPLDFALWKAAKPGEPAWPSPWGEGRPGWHIECSAMALKYLGVGFDIHGGGADLIFPHHENEIAQSEAATGASFARYWLHNGFITVRQEKMSKSIGNVFLVREVLEKYPGPAVRLFLVGTHYRSPLDYAPEYLETAVRSAERLETCFRLLVEAQAKAGSGRMKDEGGRMDDSSAVADRLYALEAEFRAAMDDDFNTARALAVYFDLVREINTLVHTTPLLPERVLQRAQELFCIFNRVLGIFPEAEGKPVFGKGGKDDDLTGRLVKLLIAVRQEARQKKDWATADRIREGLKEIGIILEDTPEGVRWKQV</sequence>
<evidence type="ECO:0000256" key="11">
    <source>
        <dbReference type="ARBA" id="ARBA00023146"/>
    </source>
</evidence>
<dbReference type="InterPro" id="IPR056411">
    <property type="entry name" value="CysS_C"/>
</dbReference>
<dbReference type="Gene3D" id="3.40.50.620">
    <property type="entry name" value="HUPs"/>
    <property type="match status" value="1"/>
</dbReference>
<dbReference type="Pfam" id="PF23493">
    <property type="entry name" value="CysS_C"/>
    <property type="match status" value="1"/>
</dbReference>
<dbReference type="SUPFAM" id="SSF47323">
    <property type="entry name" value="Anticodon-binding domain of a subclass of class I aminoacyl-tRNA synthetases"/>
    <property type="match status" value="1"/>
</dbReference>
<feature type="binding site" evidence="13">
    <location>
        <position position="28"/>
    </location>
    <ligand>
        <name>Zn(2+)</name>
        <dbReference type="ChEBI" id="CHEBI:29105"/>
    </ligand>
</feature>
<proteinExistence type="inferred from homology"/>
<evidence type="ECO:0000259" key="14">
    <source>
        <dbReference type="SMART" id="SM00840"/>
    </source>
</evidence>
<dbReference type="Gene3D" id="1.20.120.1910">
    <property type="entry name" value="Cysteine-tRNA ligase, C-terminal anti-codon recognition domain"/>
    <property type="match status" value="1"/>
</dbReference>
<feature type="domain" description="Cysteinyl-tRNA synthetase class Ia DALR" evidence="14">
    <location>
        <begin position="360"/>
        <end position="422"/>
    </location>
</feature>
<dbReference type="CDD" id="cd00672">
    <property type="entry name" value="CysRS_core"/>
    <property type="match status" value="1"/>
</dbReference>
<dbReference type="Pfam" id="PF09190">
    <property type="entry name" value="DALR_2"/>
    <property type="match status" value="1"/>
</dbReference>
<keyword evidence="11 13" id="KW-0030">Aminoacyl-tRNA synthetase</keyword>
<dbReference type="InterPro" id="IPR032678">
    <property type="entry name" value="tRNA-synt_1_cat_dom"/>
</dbReference>
<comment type="cofactor">
    <cofactor evidence="13">
        <name>Zn(2+)</name>
        <dbReference type="ChEBI" id="CHEBI:29105"/>
    </cofactor>
    <text evidence="13">Binds 1 zinc ion per subunit.</text>
</comment>
<comment type="caution">
    <text evidence="15">The sequence shown here is derived from an EMBL/GenBank/DDBJ whole genome shotgun (WGS) entry which is preliminary data.</text>
</comment>
<keyword evidence="5 13" id="KW-0436">Ligase</keyword>
<dbReference type="GO" id="GO:0004817">
    <property type="term" value="F:cysteine-tRNA ligase activity"/>
    <property type="evidence" value="ECO:0007669"/>
    <property type="project" value="UniProtKB-UniRule"/>
</dbReference>
<feature type="binding site" evidence="13">
    <location>
        <position position="268"/>
    </location>
    <ligand>
        <name>ATP</name>
        <dbReference type="ChEBI" id="CHEBI:30616"/>
    </ligand>
</feature>
<dbReference type="PANTHER" id="PTHR10890:SF3">
    <property type="entry name" value="CYSTEINE--TRNA LIGASE, CYTOPLASMIC"/>
    <property type="match status" value="1"/>
</dbReference>
<evidence type="ECO:0000256" key="2">
    <source>
        <dbReference type="ARBA" id="ARBA00005594"/>
    </source>
</evidence>
<dbReference type="EC" id="6.1.1.16" evidence="13"/>
<dbReference type="HAMAP" id="MF_00041">
    <property type="entry name" value="Cys_tRNA_synth"/>
    <property type="match status" value="1"/>
</dbReference>
<dbReference type="InterPro" id="IPR024909">
    <property type="entry name" value="Cys-tRNA/MSH_ligase"/>
</dbReference>
<evidence type="ECO:0000256" key="6">
    <source>
        <dbReference type="ARBA" id="ARBA00022723"/>
    </source>
</evidence>
<evidence type="ECO:0000313" key="15">
    <source>
        <dbReference type="EMBL" id="HEL65475.1"/>
    </source>
</evidence>
<dbReference type="EMBL" id="DSMU01000139">
    <property type="protein sequence ID" value="HEL65475.1"/>
    <property type="molecule type" value="Genomic_DNA"/>
</dbReference>
<dbReference type="NCBIfam" id="TIGR00435">
    <property type="entry name" value="cysS"/>
    <property type="match status" value="1"/>
</dbReference>
<feature type="short sequence motif" description="'KMSKS' region" evidence="13">
    <location>
        <begin position="265"/>
        <end position="269"/>
    </location>
</feature>
<reference evidence="15" key="1">
    <citation type="journal article" date="2020" name="mSystems">
        <title>Genome- and Community-Level Interaction Insights into Carbon Utilization and Element Cycling Functions of Hydrothermarchaeota in Hydrothermal Sediment.</title>
        <authorList>
            <person name="Zhou Z."/>
            <person name="Liu Y."/>
            <person name="Xu W."/>
            <person name="Pan J."/>
            <person name="Luo Z.H."/>
            <person name="Li M."/>
        </authorList>
    </citation>
    <scope>NUCLEOTIDE SEQUENCE [LARGE SCALE GENOMIC DNA]</scope>
    <source>
        <strain evidence="15">SpSt-300</strain>
    </source>
</reference>
<evidence type="ECO:0000256" key="4">
    <source>
        <dbReference type="ARBA" id="ARBA00022490"/>
    </source>
</evidence>